<accession>A0ABD0UIP8</accession>
<protein>
    <recommendedName>
        <fullName evidence="1">DUF4283 domain-containing protein</fullName>
    </recommendedName>
</protein>
<evidence type="ECO:0000259" key="1">
    <source>
        <dbReference type="Pfam" id="PF14111"/>
    </source>
</evidence>
<organism evidence="2 3">
    <name type="scientific">Dendrobium thyrsiflorum</name>
    <name type="common">Pinecone-like raceme dendrobium</name>
    <name type="synonym">Orchid</name>
    <dbReference type="NCBI Taxonomy" id="117978"/>
    <lineage>
        <taxon>Eukaryota</taxon>
        <taxon>Viridiplantae</taxon>
        <taxon>Streptophyta</taxon>
        <taxon>Embryophyta</taxon>
        <taxon>Tracheophyta</taxon>
        <taxon>Spermatophyta</taxon>
        <taxon>Magnoliopsida</taxon>
        <taxon>Liliopsida</taxon>
        <taxon>Asparagales</taxon>
        <taxon>Orchidaceae</taxon>
        <taxon>Epidendroideae</taxon>
        <taxon>Malaxideae</taxon>
        <taxon>Dendrobiinae</taxon>
        <taxon>Dendrobium</taxon>
    </lineage>
</organism>
<keyword evidence="3" id="KW-1185">Reference proteome</keyword>
<gene>
    <name evidence="2" type="ORF">M5K25_018317</name>
</gene>
<dbReference type="PANTHER" id="PTHR31286:SF179">
    <property type="entry name" value="RNASE H TYPE-1 DOMAIN-CONTAINING PROTEIN"/>
    <property type="match status" value="1"/>
</dbReference>
<reference evidence="2 3" key="1">
    <citation type="journal article" date="2024" name="Plant Biotechnol. J.">
        <title>Dendrobium thyrsiflorum genome and its molecular insights into genes involved in important horticultural traits.</title>
        <authorList>
            <person name="Chen B."/>
            <person name="Wang J.Y."/>
            <person name="Zheng P.J."/>
            <person name="Li K.L."/>
            <person name="Liang Y.M."/>
            <person name="Chen X.F."/>
            <person name="Zhang C."/>
            <person name="Zhao X."/>
            <person name="He X."/>
            <person name="Zhang G.Q."/>
            <person name="Liu Z.J."/>
            <person name="Xu Q."/>
        </authorList>
    </citation>
    <scope>NUCLEOTIDE SEQUENCE [LARGE SCALE GENOMIC DNA]</scope>
    <source>
        <strain evidence="2">GZMU011</strain>
    </source>
</reference>
<feature type="domain" description="DUF4283" evidence="1">
    <location>
        <begin position="209"/>
        <end position="286"/>
    </location>
</feature>
<dbReference type="InterPro" id="IPR040256">
    <property type="entry name" value="At4g02000-like"/>
</dbReference>
<dbReference type="Proteomes" id="UP001552299">
    <property type="component" value="Unassembled WGS sequence"/>
</dbReference>
<sequence>MDGLPSNFIGQNNVLSQTVVNVQEMDQICVMKDFGGKEIMHVAINIDDTLEEGELPLEMEHTGFSLSVEFELVMLGDCIGDELENLRFPCGVGIFEELGGNDDLDIGDDKFEGRGDLRIKKGLKLRGLRLLHVLYTVRGTVWFAEKTTSSSLPFASAFPNGKSRSFKDALAGSSAGSPSLQFVQTSFKGCPALMFDDSVVSQLAAPFALTLVGKFMLRRPNLDVIRKFFANLKLSGSFHIGLLDPRHISIHLTNDLDYSQIFSRRAYYVQGCQMRLLKWSPDFDVNKESPIAPVWISFPNLRLHFFNSQILFGLASIFGKPLQTDQATASISRPSVARVLVELDISKKHPDEIWLGSELNGYFQKVDFENLPIFCSHCKMHGHGLKECFRLYPHLRKEKESSKQVQGIDPPDLGTSLPPIGGDSIPLISPPDEPKSDQGVVHVQGRNTNCTLPLPIIDKNIDEQLLAIFSSHNVVSPLFISSDEATKNFSHMDGLPSNFIGQNNVLSQTVVNVQEMDQIGVMKDFGGKEIMHVAINIDDILRRVNCLLRWNIQGHWVPYF</sequence>
<evidence type="ECO:0000313" key="3">
    <source>
        <dbReference type="Proteomes" id="UP001552299"/>
    </source>
</evidence>
<dbReference type="EMBL" id="JANQDX010000014">
    <property type="protein sequence ID" value="KAL0912350.1"/>
    <property type="molecule type" value="Genomic_DNA"/>
</dbReference>
<dbReference type="AlphaFoldDB" id="A0ABD0UIP8"/>
<proteinExistence type="predicted"/>
<name>A0ABD0UIP8_DENTH</name>
<dbReference type="PANTHER" id="PTHR31286">
    <property type="entry name" value="GLYCINE-RICH CELL WALL STRUCTURAL PROTEIN 1.8-LIKE"/>
    <property type="match status" value="1"/>
</dbReference>
<evidence type="ECO:0000313" key="2">
    <source>
        <dbReference type="EMBL" id="KAL0912350.1"/>
    </source>
</evidence>
<comment type="caution">
    <text evidence="2">The sequence shown here is derived from an EMBL/GenBank/DDBJ whole genome shotgun (WGS) entry which is preliminary data.</text>
</comment>
<dbReference type="InterPro" id="IPR025558">
    <property type="entry name" value="DUF4283"/>
</dbReference>
<dbReference type="Pfam" id="PF14111">
    <property type="entry name" value="DUF4283"/>
    <property type="match status" value="1"/>
</dbReference>